<reference evidence="10 11" key="1">
    <citation type="submission" date="2024-06" db="EMBL/GenBank/DDBJ databases">
        <title>The Natural Products Discovery Center: Release of the First 8490 Sequenced Strains for Exploring Actinobacteria Biosynthetic Diversity.</title>
        <authorList>
            <person name="Kalkreuter E."/>
            <person name="Kautsar S.A."/>
            <person name="Yang D."/>
            <person name="Bader C.D."/>
            <person name="Teijaro C.N."/>
            <person name="Fluegel L."/>
            <person name="Davis C.M."/>
            <person name="Simpson J.R."/>
            <person name="Lauterbach L."/>
            <person name="Steele A.D."/>
            <person name="Gui C."/>
            <person name="Meng S."/>
            <person name="Li G."/>
            <person name="Viehrig K."/>
            <person name="Ye F."/>
            <person name="Su P."/>
            <person name="Kiefer A.F."/>
            <person name="Nichols A."/>
            <person name="Cepeda A.J."/>
            <person name="Yan W."/>
            <person name="Fan B."/>
            <person name="Jiang Y."/>
            <person name="Adhikari A."/>
            <person name="Zheng C.-J."/>
            <person name="Schuster L."/>
            <person name="Cowan T.M."/>
            <person name="Smanski M.J."/>
            <person name="Chevrette M.G."/>
            <person name="De Carvalho L.P.S."/>
            <person name="Shen B."/>
        </authorList>
    </citation>
    <scope>NUCLEOTIDE SEQUENCE [LARGE SCALE GENOMIC DNA]</scope>
    <source>
        <strain evidence="10 11">NPDC033843</strain>
    </source>
</reference>
<dbReference type="SUPFAM" id="SSF103473">
    <property type="entry name" value="MFS general substrate transporter"/>
    <property type="match status" value="1"/>
</dbReference>
<dbReference type="Gene3D" id="1.20.1720.10">
    <property type="entry name" value="Multidrug resistance protein D"/>
    <property type="match status" value="1"/>
</dbReference>
<dbReference type="InterPro" id="IPR036259">
    <property type="entry name" value="MFS_trans_sf"/>
</dbReference>
<keyword evidence="4 8" id="KW-0812">Transmembrane</keyword>
<keyword evidence="3" id="KW-1003">Cell membrane</keyword>
<evidence type="ECO:0000256" key="2">
    <source>
        <dbReference type="ARBA" id="ARBA00022448"/>
    </source>
</evidence>
<evidence type="ECO:0000313" key="10">
    <source>
        <dbReference type="EMBL" id="MEU3786064.1"/>
    </source>
</evidence>
<organism evidence="10 11">
    <name type="scientific">Streptomyces sp. 900129855</name>
    <dbReference type="NCBI Taxonomy" id="3155129"/>
    <lineage>
        <taxon>Bacteria</taxon>
        <taxon>Bacillati</taxon>
        <taxon>Actinomycetota</taxon>
        <taxon>Actinomycetes</taxon>
        <taxon>Kitasatosporales</taxon>
        <taxon>Streptomycetaceae</taxon>
        <taxon>Streptomyces</taxon>
    </lineage>
</organism>
<comment type="subcellular location">
    <subcellularLocation>
        <location evidence="1">Cell membrane</location>
        <topology evidence="1">Multi-pass membrane protein</topology>
    </subcellularLocation>
</comment>
<dbReference type="PANTHER" id="PTHR23501">
    <property type="entry name" value="MAJOR FACILITATOR SUPERFAMILY"/>
    <property type="match status" value="1"/>
</dbReference>
<feature type="transmembrane region" description="Helical" evidence="8">
    <location>
        <begin position="239"/>
        <end position="257"/>
    </location>
</feature>
<accession>A0ABV2ZU30</accession>
<dbReference type="PRINTS" id="PR01036">
    <property type="entry name" value="TCRTETB"/>
</dbReference>
<dbReference type="RefSeq" id="WP_334581842.1">
    <property type="nucleotide sequence ID" value="NZ_JBEZVE010000025.1"/>
</dbReference>
<dbReference type="InterPro" id="IPR004638">
    <property type="entry name" value="EmrB-like"/>
</dbReference>
<evidence type="ECO:0000256" key="6">
    <source>
        <dbReference type="ARBA" id="ARBA00023136"/>
    </source>
</evidence>
<evidence type="ECO:0000313" key="11">
    <source>
        <dbReference type="Proteomes" id="UP001550739"/>
    </source>
</evidence>
<evidence type="ECO:0000256" key="1">
    <source>
        <dbReference type="ARBA" id="ARBA00004651"/>
    </source>
</evidence>
<dbReference type="Proteomes" id="UP001550739">
    <property type="component" value="Unassembled WGS sequence"/>
</dbReference>
<name>A0ABV2ZU30_9ACTN</name>
<feature type="domain" description="Major facilitator superfamily (MFS) profile" evidence="9">
    <location>
        <begin position="23"/>
        <end position="504"/>
    </location>
</feature>
<dbReference type="EMBL" id="JBEZVE010000025">
    <property type="protein sequence ID" value="MEU3786064.1"/>
    <property type="molecule type" value="Genomic_DNA"/>
</dbReference>
<dbReference type="NCBIfam" id="TIGR00711">
    <property type="entry name" value="efflux_EmrB"/>
    <property type="match status" value="1"/>
</dbReference>
<feature type="transmembrane region" description="Helical" evidence="8">
    <location>
        <begin position="173"/>
        <end position="195"/>
    </location>
</feature>
<evidence type="ECO:0000256" key="8">
    <source>
        <dbReference type="SAM" id="Phobius"/>
    </source>
</evidence>
<feature type="transmembrane region" description="Helical" evidence="8">
    <location>
        <begin position="341"/>
        <end position="362"/>
    </location>
</feature>
<keyword evidence="5 8" id="KW-1133">Transmembrane helix</keyword>
<keyword evidence="6 8" id="KW-0472">Membrane</keyword>
<evidence type="ECO:0000256" key="3">
    <source>
        <dbReference type="ARBA" id="ARBA00022475"/>
    </source>
</evidence>
<proteinExistence type="predicted"/>
<evidence type="ECO:0000256" key="5">
    <source>
        <dbReference type="ARBA" id="ARBA00022989"/>
    </source>
</evidence>
<feature type="transmembrane region" description="Helical" evidence="8">
    <location>
        <begin position="304"/>
        <end position="329"/>
    </location>
</feature>
<dbReference type="InterPro" id="IPR020846">
    <property type="entry name" value="MFS_dom"/>
</dbReference>
<protein>
    <submittedName>
        <fullName evidence="10">MDR family MFS transporter</fullName>
    </submittedName>
</protein>
<sequence>MSDLTPAVEAETSSGTPRRFGLIFSALIAAMLLGSLDQTIVSTALPTIVGELHGVNHMAWVTTAYILAATIAMPVYGRLGDLLGHKALFLSGISLFLAGSVVAGAAQDMTMLIIGRAVQGLGGGGLMITSQAVIADLVPPRQRAKYMAPIGAVFGLSSVVGPLLGGWFTDGIGWRWCFWINLPVGAVALVIGAFALRLPRRAAKVTFDYIGFALMAAAVTCTVLVTTWGGTEYAWSDPLIIGMAAGGLLTWVLFFLSQRRAAEPIIPLWLFRSRIFNIATLIGLLVVGIGMFAILGYLPTYLQMVYGVSATESGLLLIPMVVGMLAASIPSGRLMSSTGRYKIFPIVGTVLVCVATLLMSTLDTETSLVLVGVYVFLLGAGIGLTMQPLTLAVQNDFPASAVGTATSANNFFREIGSTLGTASVGSLFAHRLANQLSDRLPADATKTVGDTHSLTPALVHSLPSKIEDAVVLAYQHALTPVFRYLVPVFALGLVLAFVLPEKKLADDKDPGGTPAAQPGDTGPEKAEAPAPTGH</sequence>
<dbReference type="PROSITE" id="PS50850">
    <property type="entry name" value="MFS"/>
    <property type="match status" value="1"/>
</dbReference>
<keyword evidence="2" id="KW-0813">Transport</keyword>
<feature type="transmembrane region" description="Helical" evidence="8">
    <location>
        <begin position="88"/>
        <end position="107"/>
    </location>
</feature>
<feature type="transmembrane region" description="Helical" evidence="8">
    <location>
        <begin position="481"/>
        <end position="499"/>
    </location>
</feature>
<evidence type="ECO:0000256" key="4">
    <source>
        <dbReference type="ARBA" id="ARBA00022692"/>
    </source>
</evidence>
<dbReference type="CDD" id="cd17502">
    <property type="entry name" value="MFS_Azr1_MDR_like"/>
    <property type="match status" value="1"/>
</dbReference>
<feature type="transmembrane region" description="Helical" evidence="8">
    <location>
        <begin position="20"/>
        <end position="45"/>
    </location>
</feature>
<dbReference type="Gene3D" id="1.20.1250.20">
    <property type="entry name" value="MFS general substrate transporter like domains"/>
    <property type="match status" value="1"/>
</dbReference>
<keyword evidence="11" id="KW-1185">Reference proteome</keyword>
<feature type="region of interest" description="Disordered" evidence="7">
    <location>
        <begin position="504"/>
        <end position="534"/>
    </location>
</feature>
<feature type="transmembrane region" description="Helical" evidence="8">
    <location>
        <begin position="113"/>
        <end position="134"/>
    </location>
</feature>
<feature type="transmembrane region" description="Helical" evidence="8">
    <location>
        <begin position="278"/>
        <end position="298"/>
    </location>
</feature>
<feature type="transmembrane region" description="Helical" evidence="8">
    <location>
        <begin position="146"/>
        <end position="167"/>
    </location>
</feature>
<dbReference type="Pfam" id="PF07690">
    <property type="entry name" value="MFS_1"/>
    <property type="match status" value="1"/>
</dbReference>
<evidence type="ECO:0000259" key="9">
    <source>
        <dbReference type="PROSITE" id="PS50850"/>
    </source>
</evidence>
<evidence type="ECO:0000256" key="7">
    <source>
        <dbReference type="SAM" id="MobiDB-lite"/>
    </source>
</evidence>
<feature type="transmembrane region" description="Helical" evidence="8">
    <location>
        <begin position="207"/>
        <end position="227"/>
    </location>
</feature>
<gene>
    <name evidence="10" type="ORF">AB0E89_36935</name>
</gene>
<feature type="transmembrane region" description="Helical" evidence="8">
    <location>
        <begin position="57"/>
        <end position="76"/>
    </location>
</feature>
<dbReference type="InterPro" id="IPR011701">
    <property type="entry name" value="MFS"/>
</dbReference>
<feature type="transmembrane region" description="Helical" evidence="8">
    <location>
        <begin position="368"/>
        <end position="386"/>
    </location>
</feature>
<dbReference type="PANTHER" id="PTHR23501:SF197">
    <property type="entry name" value="COMD"/>
    <property type="match status" value="1"/>
</dbReference>
<comment type="caution">
    <text evidence="10">The sequence shown here is derived from an EMBL/GenBank/DDBJ whole genome shotgun (WGS) entry which is preliminary data.</text>
</comment>